<dbReference type="SMART" id="SM00875">
    <property type="entry name" value="BACK"/>
    <property type="match status" value="1"/>
</dbReference>
<keyword evidence="7 10" id="KW-1133">Transmembrane helix</keyword>
<dbReference type="SUPFAM" id="SSF54695">
    <property type="entry name" value="POZ domain"/>
    <property type="match status" value="1"/>
</dbReference>
<evidence type="ECO:0000256" key="6">
    <source>
        <dbReference type="ARBA" id="ARBA00022737"/>
    </source>
</evidence>
<keyword evidence="8 10" id="KW-0472">Membrane</keyword>
<feature type="domain" description="ELMO" evidence="12">
    <location>
        <begin position="384"/>
        <end position="534"/>
    </location>
</feature>
<dbReference type="SMART" id="SM00612">
    <property type="entry name" value="Kelch"/>
    <property type="match status" value="4"/>
</dbReference>
<dbReference type="InterPro" id="IPR006816">
    <property type="entry name" value="ELMO_dom"/>
</dbReference>
<dbReference type="Pfam" id="PF06027">
    <property type="entry name" value="SLC35F"/>
    <property type="match status" value="1"/>
</dbReference>
<feature type="non-terminal residue" evidence="13">
    <location>
        <position position="1"/>
    </location>
</feature>
<dbReference type="SMART" id="SM00225">
    <property type="entry name" value="BTB"/>
    <property type="match status" value="1"/>
</dbReference>
<feature type="transmembrane region" description="Helical" evidence="10">
    <location>
        <begin position="70"/>
        <end position="87"/>
    </location>
</feature>
<dbReference type="GO" id="GO:0022857">
    <property type="term" value="F:transmembrane transporter activity"/>
    <property type="evidence" value="ECO:0007669"/>
    <property type="project" value="InterPro"/>
</dbReference>
<evidence type="ECO:0000313" key="13">
    <source>
        <dbReference type="EMBL" id="KAG2456565.1"/>
    </source>
</evidence>
<evidence type="ECO:0000259" key="12">
    <source>
        <dbReference type="PROSITE" id="PS51335"/>
    </source>
</evidence>
<keyword evidence="6" id="KW-0677">Repeat</keyword>
<dbReference type="PANTHER" id="PTHR14233:SF12">
    <property type="entry name" value="SOLUTE CARRIER FAMILY 35 MEMBER F2"/>
    <property type="match status" value="1"/>
</dbReference>
<dbReference type="Proteomes" id="UP000886611">
    <property type="component" value="Unassembled WGS sequence"/>
</dbReference>
<keyword evidence="3" id="KW-0880">Kelch repeat</keyword>
<keyword evidence="4" id="KW-0813">Transport</keyword>
<evidence type="ECO:0000256" key="8">
    <source>
        <dbReference type="ARBA" id="ARBA00023136"/>
    </source>
</evidence>
<protein>
    <submittedName>
        <fullName evidence="13">KBTB3 protein</fullName>
    </submittedName>
</protein>
<feature type="transmembrane region" description="Helical" evidence="10">
    <location>
        <begin position="263"/>
        <end position="285"/>
    </location>
</feature>
<evidence type="ECO:0000259" key="11">
    <source>
        <dbReference type="PROSITE" id="PS50097"/>
    </source>
</evidence>
<evidence type="ECO:0000256" key="7">
    <source>
        <dbReference type="ARBA" id="ARBA00022989"/>
    </source>
</evidence>
<dbReference type="SUPFAM" id="SSF117281">
    <property type="entry name" value="Kelch motif"/>
    <property type="match status" value="1"/>
</dbReference>
<dbReference type="Gene3D" id="2.120.10.80">
    <property type="entry name" value="Kelch-type beta propeller"/>
    <property type="match status" value="1"/>
</dbReference>
<dbReference type="CDD" id="cd18271">
    <property type="entry name" value="BTB_POZ_KBTBD3_BKLHD3"/>
    <property type="match status" value="1"/>
</dbReference>
<dbReference type="FunFam" id="1.25.40.420:FF:000001">
    <property type="entry name" value="Kelch-like family member 12"/>
    <property type="match status" value="1"/>
</dbReference>
<organism evidence="13 14">
    <name type="scientific">Polypterus senegalus</name>
    <name type="common">Senegal bichir</name>
    <dbReference type="NCBI Taxonomy" id="55291"/>
    <lineage>
        <taxon>Eukaryota</taxon>
        <taxon>Metazoa</taxon>
        <taxon>Chordata</taxon>
        <taxon>Craniata</taxon>
        <taxon>Vertebrata</taxon>
        <taxon>Euteleostomi</taxon>
        <taxon>Actinopterygii</taxon>
        <taxon>Polypteriformes</taxon>
        <taxon>Polypteridae</taxon>
        <taxon>Polypterus</taxon>
    </lineage>
</organism>
<dbReference type="EMBL" id="JAATIS010008602">
    <property type="protein sequence ID" value="KAG2456565.1"/>
    <property type="molecule type" value="Genomic_DNA"/>
</dbReference>
<feature type="transmembrane region" description="Helical" evidence="10">
    <location>
        <begin position="195"/>
        <end position="213"/>
    </location>
</feature>
<comment type="caution">
    <text evidence="13">The sequence shown here is derived from an EMBL/GenBank/DDBJ whole genome shotgun (WGS) entry which is preliminary data.</text>
</comment>
<keyword evidence="14" id="KW-1185">Reference proteome</keyword>
<proteinExistence type="inferred from homology"/>
<dbReference type="InterPro" id="IPR006652">
    <property type="entry name" value="Kelch_1"/>
</dbReference>
<evidence type="ECO:0000256" key="5">
    <source>
        <dbReference type="ARBA" id="ARBA00022692"/>
    </source>
</evidence>
<reference evidence="13 14" key="1">
    <citation type="journal article" date="2021" name="Cell">
        <title>Tracing the genetic footprints of vertebrate landing in non-teleost ray-finned fishes.</title>
        <authorList>
            <person name="Bi X."/>
            <person name="Wang K."/>
            <person name="Yang L."/>
            <person name="Pan H."/>
            <person name="Jiang H."/>
            <person name="Wei Q."/>
            <person name="Fang M."/>
            <person name="Yu H."/>
            <person name="Zhu C."/>
            <person name="Cai Y."/>
            <person name="He Y."/>
            <person name="Gan X."/>
            <person name="Zeng H."/>
            <person name="Yu D."/>
            <person name="Zhu Y."/>
            <person name="Jiang H."/>
            <person name="Qiu Q."/>
            <person name="Yang H."/>
            <person name="Zhang Y.E."/>
            <person name="Wang W."/>
            <person name="Zhu M."/>
            <person name="He S."/>
            <person name="Zhang G."/>
        </authorList>
    </citation>
    <scope>NUCLEOTIDE SEQUENCE [LARGE SCALE GENOMIC DNA]</scope>
    <source>
        <strain evidence="13">Bchr_013</strain>
    </source>
</reference>
<evidence type="ECO:0000256" key="3">
    <source>
        <dbReference type="ARBA" id="ARBA00022441"/>
    </source>
</evidence>
<dbReference type="GO" id="GO:0016020">
    <property type="term" value="C:membrane"/>
    <property type="evidence" value="ECO:0007669"/>
    <property type="project" value="UniProtKB-SubCell"/>
</dbReference>
<comment type="similarity">
    <text evidence="2">Belongs to the SLC35F solute transporter family.</text>
</comment>
<keyword evidence="5 10" id="KW-0812">Transmembrane</keyword>
<evidence type="ECO:0000256" key="2">
    <source>
        <dbReference type="ARBA" id="ARBA00007863"/>
    </source>
</evidence>
<dbReference type="AlphaFoldDB" id="A0A8X7WVY1"/>
<dbReference type="Pfam" id="PF04727">
    <property type="entry name" value="ELMO_CED12"/>
    <property type="match status" value="1"/>
</dbReference>
<feature type="transmembrane region" description="Helical" evidence="10">
    <location>
        <begin position="291"/>
        <end position="312"/>
    </location>
</feature>
<dbReference type="InterPro" id="IPR011705">
    <property type="entry name" value="BACK"/>
</dbReference>
<dbReference type="InterPro" id="IPR000210">
    <property type="entry name" value="BTB/POZ_dom"/>
</dbReference>
<feature type="transmembrane region" description="Helical" evidence="10">
    <location>
        <begin position="233"/>
        <end position="251"/>
    </location>
</feature>
<evidence type="ECO:0000256" key="10">
    <source>
        <dbReference type="SAM" id="Phobius"/>
    </source>
</evidence>
<name>A0A8X7WVY1_POLSE</name>
<dbReference type="Gene3D" id="1.25.40.420">
    <property type="match status" value="1"/>
</dbReference>
<dbReference type="PROSITE" id="PS50097">
    <property type="entry name" value="BTB"/>
    <property type="match status" value="1"/>
</dbReference>
<dbReference type="Pfam" id="PF07707">
    <property type="entry name" value="BACK"/>
    <property type="match status" value="1"/>
</dbReference>
<comment type="subcellular location">
    <subcellularLocation>
        <location evidence="1">Membrane</location>
        <topology evidence="1">Multi-pass membrane protein</topology>
    </subcellularLocation>
</comment>
<accession>A0A8X7WVY1</accession>
<evidence type="ECO:0000256" key="4">
    <source>
        <dbReference type="ARBA" id="ARBA00022448"/>
    </source>
</evidence>
<feature type="transmembrane region" description="Helical" evidence="10">
    <location>
        <begin position="33"/>
        <end position="58"/>
    </location>
</feature>
<sequence>MNEHITDRDEHENKSCFYYLRTYMLKEIFTWRLFKTIVLGQGLSVLICGTGITSQYLANDFSVNTPMLQSFINYTLLFLVYVPLLSFRRASYCDLLETNVKPAIQSKQLGLLSHGVLLLQDSAHPYTAKNIKACLEKPISLLDCFVIPVLMALSWFILKTRFRIVHYVAVCICLLGAGTMVGADVQAGRDQGSGTNILLGDVLVLGGAALYAVSNVCQEYTVKNLSQEEFLGMVGLFGTFFSGIQMAILECTEIAKITWNWQVALLFTGYAICMFGLYNCMPLVIKIASATAVNLSLLTADLFSLFFGFVLFQYKLLQKAVSAHPDAVEKTTEDIMKLKRINPDTNPQLGISLQASLLQIIGYRNLIVEVEKLRRESYDSENPEHEKMLLKLWSSLRPDTALKGRITKQWCEIGFQGDDPKTDFRGMGLLGLYNLVKMDKLEWEKKKFDKAIGYSFAIVGINITELAYSLLVSGALKTHLYNVAPEAPVLAHFQQTFSNIMENHCDPFNRVVCNGVPEKKSVILVAEDHGQHVLNVLQNFREENIFFDFYIRVKGEMIPCHRCVLAACSDFFRAMFEVNMRERDDGSVTLSNLSPKAVKAFLDFAYTGKMEINEENVEMFFQLSSFLQVSNLAEACSDFLIRTIDLANCLQLLSISEGYGSTRLYHRALDFVVHHFHTLVKSSDFLEMNVAILEKCLEADELNVPDEETVLKAVLIWTKHDLAKRQKFFPQLVKLVRLHQMPEGSLETFSQSENLLNSNVDCLKTIKEVTRSLRELSGLFPDARPSTTEKYIFVHKTEENSEIRHTFCYNIETDRWQELPETHISDLSGSSLVSFGEKLFVTGGCKGNCCRAVRLHIAEPFHDATHETWCYCPVQNQFFLVSPMKKPRTMHTSVMALEKVYVIGGKTRGTRNIKSLLDVEYYNPLSKEWQSVSPLPRGIYYPEASACNTVIYVLGSEVEIADIFNPSLDCFFRYDADSDQWSELVAEFGQFFHATLVKAVPVNNTLYICDLSTYKVYSFCPDTCVWKGEGSFECAGFNAGAIGIADKIYILGGDYAPDEITDEVQVYHSNRSEWEEVSPMPRALTEFHCQVMQFNRYRDPWKLNIET</sequence>
<gene>
    <name evidence="13" type="primary">Kbtbd3</name>
    <name evidence="13" type="ORF">GTO96_0013080</name>
</gene>
<feature type="non-terminal residue" evidence="13">
    <location>
        <position position="1107"/>
    </location>
</feature>
<dbReference type="InterPro" id="IPR052221">
    <property type="entry name" value="SLC35F_Transporter"/>
</dbReference>
<dbReference type="PANTHER" id="PTHR14233">
    <property type="entry name" value="DUF914-RELATED"/>
    <property type="match status" value="1"/>
</dbReference>
<comment type="function">
    <text evidence="9">Putative solute transporter.</text>
</comment>
<evidence type="ECO:0000256" key="9">
    <source>
        <dbReference type="ARBA" id="ARBA00037727"/>
    </source>
</evidence>
<evidence type="ECO:0000313" key="14">
    <source>
        <dbReference type="Proteomes" id="UP000886611"/>
    </source>
</evidence>
<evidence type="ECO:0000256" key="1">
    <source>
        <dbReference type="ARBA" id="ARBA00004141"/>
    </source>
</evidence>
<dbReference type="InterPro" id="IPR015915">
    <property type="entry name" value="Kelch-typ_b-propeller"/>
</dbReference>
<feature type="transmembrane region" description="Helical" evidence="10">
    <location>
        <begin position="164"/>
        <end position="183"/>
    </location>
</feature>
<dbReference type="InterPro" id="IPR009262">
    <property type="entry name" value="SLC35_F1/F2/F6"/>
</dbReference>
<dbReference type="Pfam" id="PF00651">
    <property type="entry name" value="BTB"/>
    <property type="match status" value="1"/>
</dbReference>
<feature type="domain" description="BTB" evidence="11">
    <location>
        <begin position="547"/>
        <end position="614"/>
    </location>
</feature>
<dbReference type="CDD" id="cd18480">
    <property type="entry name" value="BACK_KBTBD3"/>
    <property type="match status" value="1"/>
</dbReference>
<dbReference type="InterPro" id="IPR030589">
    <property type="entry name" value="BTB/POZ_KBTBD3"/>
</dbReference>
<dbReference type="Pfam" id="PF01344">
    <property type="entry name" value="Kelch_1"/>
    <property type="match status" value="2"/>
</dbReference>
<dbReference type="PROSITE" id="PS51335">
    <property type="entry name" value="ELMO"/>
    <property type="match status" value="1"/>
</dbReference>
<dbReference type="InterPro" id="IPR011333">
    <property type="entry name" value="SKP1/BTB/POZ_sf"/>
</dbReference>
<dbReference type="Gene3D" id="3.30.710.10">
    <property type="entry name" value="Potassium Channel Kv1.1, Chain A"/>
    <property type="match status" value="1"/>
</dbReference>
<dbReference type="InterPro" id="IPR047062">
    <property type="entry name" value="KBTBD3_BACK"/>
</dbReference>